<sequence>MTARVLPVVAGLFLVSVLFRLGDGTALALAEGLRDHATSVPSTGQARSSQVACPEPPDMAAALAALRAREARIVTLEEALAQREATLDIARQEVGHQISRLSRAEESLRATLSLADEAAEADLATLTDVYQSMKPEQASALFAQMAPDFAAGFLGRMQPEAAAAIMAGLEPQVAYSISAVLAGRNARAPKQ</sequence>
<dbReference type="OrthoDB" id="9791432at2"/>
<evidence type="ECO:0000313" key="1">
    <source>
        <dbReference type="EMBL" id="TCP61179.1"/>
    </source>
</evidence>
<comment type="caution">
    <text evidence="1">The sequence shown here is derived from an EMBL/GenBank/DDBJ whole genome shotgun (WGS) entry which is preliminary data.</text>
</comment>
<keyword evidence="1" id="KW-0969">Cilium</keyword>
<dbReference type="SUPFAM" id="SSF158791">
    <property type="entry name" value="MgtE N-terminal domain-like"/>
    <property type="match status" value="1"/>
</dbReference>
<keyword evidence="1" id="KW-0966">Cell projection</keyword>
<keyword evidence="1" id="KW-0282">Flagellum</keyword>
<dbReference type="EMBL" id="SLXU01000006">
    <property type="protein sequence ID" value="TCP61179.1"/>
    <property type="molecule type" value="Genomic_DNA"/>
</dbReference>
<evidence type="ECO:0000313" key="2">
    <source>
        <dbReference type="Proteomes" id="UP000295050"/>
    </source>
</evidence>
<dbReference type="AlphaFoldDB" id="A0A4R2RFR1"/>
<proteinExistence type="predicted"/>
<dbReference type="RefSeq" id="WP_132951355.1">
    <property type="nucleotide sequence ID" value="NZ_SLXU01000006.1"/>
</dbReference>
<organism evidence="1 2">
    <name type="scientific">Rhodovulum bhavnagarense</name>
    <dbReference type="NCBI Taxonomy" id="992286"/>
    <lineage>
        <taxon>Bacteria</taxon>
        <taxon>Pseudomonadati</taxon>
        <taxon>Pseudomonadota</taxon>
        <taxon>Alphaproteobacteria</taxon>
        <taxon>Rhodobacterales</taxon>
        <taxon>Paracoccaceae</taxon>
        <taxon>Rhodovulum</taxon>
    </lineage>
</organism>
<gene>
    <name evidence="1" type="ORF">EV663_106127</name>
</gene>
<accession>A0A4R2RFR1</accession>
<keyword evidence="2" id="KW-1185">Reference proteome</keyword>
<protein>
    <submittedName>
        <fullName evidence="1">Flagellar motility protein MotE (MotC chaperone)</fullName>
    </submittedName>
</protein>
<reference evidence="1 2" key="1">
    <citation type="submission" date="2019-03" db="EMBL/GenBank/DDBJ databases">
        <title>Genomic Encyclopedia of Type Strains, Phase IV (KMG-IV): sequencing the most valuable type-strain genomes for metagenomic binning, comparative biology and taxonomic classification.</title>
        <authorList>
            <person name="Goeker M."/>
        </authorList>
    </citation>
    <scope>NUCLEOTIDE SEQUENCE [LARGE SCALE GENOMIC DNA]</scope>
    <source>
        <strain evidence="1 2">DSM 24766</strain>
    </source>
</reference>
<name>A0A4R2RFR1_9RHOB</name>
<dbReference type="Proteomes" id="UP000295050">
    <property type="component" value="Unassembled WGS sequence"/>
</dbReference>